<protein>
    <recommendedName>
        <fullName evidence="3">Transcriptional regulator, AbiEi antitoxin, Type IV TA system</fullName>
    </recommendedName>
</protein>
<dbReference type="Proteomes" id="UP000005141">
    <property type="component" value="Unassembled WGS sequence"/>
</dbReference>
<dbReference type="HOGENOM" id="CLU_1420321_0_0_10"/>
<dbReference type="RefSeq" id="WP_004379787.1">
    <property type="nucleotide sequence ID" value="NZ_JH114215.1"/>
</dbReference>
<sequence>MSLQDSTQGYILSSPRTVFTLPSIIVDTREKDMSKLTKRLHYYKKKGVLRSLRKGLYAKWDYNEQEVACSLYTPCYLSLEYVLQRAGVIFQYDECLTCVSYLSREILVDNKNYSYRKAKSAILLNRKGIINQDNINIASPERAFLDTVYLYPHFYFDYPDILNKEKIMELLPIYENKEMEKRVIRILE</sequence>
<dbReference type="GeneID" id="95425480"/>
<evidence type="ECO:0000313" key="1">
    <source>
        <dbReference type="EMBL" id="EGV33545.1"/>
    </source>
</evidence>
<name>G1WAD6_9BACT</name>
<evidence type="ECO:0000313" key="2">
    <source>
        <dbReference type="Proteomes" id="UP000005141"/>
    </source>
</evidence>
<accession>G1WAD6</accession>
<evidence type="ECO:0008006" key="3">
    <source>
        <dbReference type="Google" id="ProtNLM"/>
    </source>
</evidence>
<keyword evidence="2" id="KW-1185">Reference proteome</keyword>
<proteinExistence type="predicted"/>
<dbReference type="AlphaFoldDB" id="G1WAD6"/>
<gene>
    <name evidence="1" type="ORF">HMPREF9431_00781</name>
</gene>
<organism evidence="1 2">
    <name type="scientific">Segatella oulorum F0390</name>
    <dbReference type="NCBI Taxonomy" id="702438"/>
    <lineage>
        <taxon>Bacteria</taxon>
        <taxon>Pseudomonadati</taxon>
        <taxon>Bacteroidota</taxon>
        <taxon>Bacteroidia</taxon>
        <taxon>Bacteroidales</taxon>
        <taxon>Prevotellaceae</taxon>
        <taxon>Segatella</taxon>
    </lineage>
</organism>
<reference evidence="1 2" key="1">
    <citation type="submission" date="2011-07" db="EMBL/GenBank/DDBJ databases">
        <title>The Genome Sequence of Prevotella oulorum F0390.</title>
        <authorList>
            <consortium name="The Broad Institute Genome Sequencing Platform"/>
            <consortium name="The Broad Institute Genome Sequencing Center for Infectious Disease"/>
            <person name="Earl A."/>
            <person name="Ward D."/>
            <person name="Feldgarden M."/>
            <person name="Gevers D."/>
            <person name="Izard J."/>
            <person name="Ganesan A."/>
            <person name="Baranova O.V."/>
            <person name="Blanton J.M."/>
            <person name="Tanner A.C."/>
            <person name="Dewhirst F.E."/>
            <person name="Young S.K."/>
            <person name="Zeng Q."/>
            <person name="Gargeya S."/>
            <person name="Fitzgerald M."/>
            <person name="Haas B."/>
            <person name="Abouelleil A."/>
            <person name="Alvarado L."/>
            <person name="Arachchi H.M."/>
            <person name="Berlin A."/>
            <person name="Brown A."/>
            <person name="Chapman S.B."/>
            <person name="Chen Z."/>
            <person name="Dunbar C."/>
            <person name="Freedman E."/>
            <person name="Gearin G."/>
            <person name="Gellesch M."/>
            <person name="Goldberg J."/>
            <person name="Griggs A."/>
            <person name="Gujja S."/>
            <person name="Heiman D."/>
            <person name="Howarth C."/>
            <person name="Larson L."/>
            <person name="Lui A."/>
            <person name="MacDonald P.J.P."/>
            <person name="Mehta T."/>
            <person name="Montmayeur A."/>
            <person name="Murphy C."/>
            <person name="Neiman D."/>
            <person name="Pearson M."/>
            <person name="Priest M."/>
            <person name="Roberts A."/>
            <person name="Saif S."/>
            <person name="Shea T."/>
            <person name="Shenoy N."/>
            <person name="Sisk P."/>
            <person name="Stolte C."/>
            <person name="Sykes S."/>
            <person name="Wortman J."/>
            <person name="Nusbaum C."/>
            <person name="Birren B."/>
        </authorList>
    </citation>
    <scope>NUCLEOTIDE SEQUENCE [LARGE SCALE GENOMIC DNA]</scope>
    <source>
        <strain evidence="1 2">F0390</strain>
    </source>
</reference>
<dbReference type="PATRIC" id="fig|702438.4.peg.799"/>
<dbReference type="OrthoDB" id="1069241at2"/>
<comment type="caution">
    <text evidence="1">The sequence shown here is derived from an EMBL/GenBank/DDBJ whole genome shotgun (WGS) entry which is preliminary data.</text>
</comment>
<dbReference type="EMBL" id="ADGI01000025">
    <property type="protein sequence ID" value="EGV33545.1"/>
    <property type="molecule type" value="Genomic_DNA"/>
</dbReference>